<reference evidence="3" key="1">
    <citation type="submission" date="2022-01" db="EMBL/GenBank/DDBJ databases">
        <authorList>
            <person name="King R."/>
        </authorList>
    </citation>
    <scope>NUCLEOTIDE SEQUENCE</scope>
</reference>
<keyword evidence="1" id="KW-1133">Transmembrane helix</keyword>
<keyword evidence="1" id="KW-0472">Membrane</keyword>
<dbReference type="EMBL" id="OU900100">
    <property type="protein sequence ID" value="CAG9863791.1"/>
    <property type="molecule type" value="Genomic_DNA"/>
</dbReference>
<feature type="signal peptide" evidence="2">
    <location>
        <begin position="1"/>
        <end position="25"/>
    </location>
</feature>
<feature type="transmembrane region" description="Helical" evidence="1">
    <location>
        <begin position="49"/>
        <end position="70"/>
    </location>
</feature>
<evidence type="ECO:0000256" key="1">
    <source>
        <dbReference type="SAM" id="Phobius"/>
    </source>
</evidence>
<name>A0A9N9XS02_PHYSR</name>
<feature type="chain" id="PRO_5040109928" evidence="2">
    <location>
        <begin position="26"/>
        <end position="91"/>
    </location>
</feature>
<evidence type="ECO:0000256" key="2">
    <source>
        <dbReference type="SAM" id="SignalP"/>
    </source>
</evidence>
<gene>
    <name evidence="3" type="ORF">PHYEVI_LOCUS10074</name>
</gene>
<sequence length="91" mass="10143">MKSQKFLHLMVVIIVIALCSQEVECRRKILMGRKTINRTYLRGMAVPAYVLIILVGIGQIILGAIMYIVLRKVIISRPISGSYSVAPTSEP</sequence>
<dbReference type="AlphaFoldDB" id="A0A9N9XS02"/>
<accession>A0A9N9XS02</accession>
<evidence type="ECO:0000313" key="3">
    <source>
        <dbReference type="EMBL" id="CAG9863791.1"/>
    </source>
</evidence>
<evidence type="ECO:0000313" key="4">
    <source>
        <dbReference type="Proteomes" id="UP001153712"/>
    </source>
</evidence>
<proteinExistence type="predicted"/>
<organism evidence="3 4">
    <name type="scientific">Phyllotreta striolata</name>
    <name type="common">Striped flea beetle</name>
    <name type="synonym">Crioceris striolata</name>
    <dbReference type="NCBI Taxonomy" id="444603"/>
    <lineage>
        <taxon>Eukaryota</taxon>
        <taxon>Metazoa</taxon>
        <taxon>Ecdysozoa</taxon>
        <taxon>Arthropoda</taxon>
        <taxon>Hexapoda</taxon>
        <taxon>Insecta</taxon>
        <taxon>Pterygota</taxon>
        <taxon>Neoptera</taxon>
        <taxon>Endopterygota</taxon>
        <taxon>Coleoptera</taxon>
        <taxon>Polyphaga</taxon>
        <taxon>Cucujiformia</taxon>
        <taxon>Chrysomeloidea</taxon>
        <taxon>Chrysomelidae</taxon>
        <taxon>Galerucinae</taxon>
        <taxon>Alticini</taxon>
        <taxon>Phyllotreta</taxon>
    </lineage>
</organism>
<keyword evidence="1" id="KW-0812">Transmembrane</keyword>
<protein>
    <submittedName>
        <fullName evidence="3">Uncharacterized protein</fullName>
    </submittedName>
</protein>
<keyword evidence="2" id="KW-0732">Signal</keyword>
<dbReference type="OrthoDB" id="7779986at2759"/>
<dbReference type="Proteomes" id="UP001153712">
    <property type="component" value="Chromosome 7"/>
</dbReference>
<keyword evidence="4" id="KW-1185">Reference proteome</keyword>